<evidence type="ECO:0000313" key="9">
    <source>
        <dbReference type="EMBL" id="SUA61642.1"/>
    </source>
</evidence>
<dbReference type="InterPro" id="IPR046357">
    <property type="entry name" value="PPIase_dom_sf"/>
</dbReference>
<reference evidence="9 10" key="1">
    <citation type="submission" date="2018-06" db="EMBL/GenBank/DDBJ databases">
        <authorList>
            <consortium name="Pathogen Informatics"/>
            <person name="Doyle S."/>
        </authorList>
    </citation>
    <scope>NUCLEOTIDE SEQUENCE [LARGE SCALE GENOMIC DNA]</scope>
    <source>
        <strain evidence="9 10">NCTC10343</strain>
    </source>
</reference>
<evidence type="ECO:0000256" key="5">
    <source>
        <dbReference type="ARBA" id="ARBA00023235"/>
    </source>
</evidence>
<keyword evidence="4 6" id="KW-0697">Rotamase</keyword>
<dbReference type="InterPro" id="IPR000297">
    <property type="entry name" value="PPIase_PpiC"/>
</dbReference>
<evidence type="ECO:0000256" key="3">
    <source>
        <dbReference type="ARBA" id="ARBA00022729"/>
    </source>
</evidence>
<feature type="domain" description="PpiC" evidence="8">
    <location>
        <begin position="168"/>
        <end position="262"/>
    </location>
</feature>
<comment type="catalytic activity">
    <reaction evidence="1">
        <text>[protein]-peptidylproline (omega=180) = [protein]-peptidylproline (omega=0)</text>
        <dbReference type="Rhea" id="RHEA:16237"/>
        <dbReference type="Rhea" id="RHEA-COMP:10747"/>
        <dbReference type="Rhea" id="RHEA-COMP:10748"/>
        <dbReference type="ChEBI" id="CHEBI:83833"/>
        <dbReference type="ChEBI" id="CHEBI:83834"/>
        <dbReference type="EC" id="5.2.1.8"/>
    </reaction>
</comment>
<dbReference type="Pfam" id="PF13145">
    <property type="entry name" value="Rotamase_2"/>
    <property type="match status" value="1"/>
</dbReference>
<sequence>MTTREKGLWTAVIILTVSVAALGGLIMLRGLLKPGDVSKDDGDHTVAEMGQEGISEEQWVAELKKRYGTNTLLQMLNRKAVQAETKRLGIKITQEDLQQVLEQDSKGYDSEHAYFEEMQRQFGLDPVDLRNEAEYRIGLEKIATQGIQVEETEIDEYWEQHPEEFAVGKQIKLAALYVAKAEEAEVLLDRVKQGESFDTLLREHSGSGNLLGEDHSGQLGWVDEYDPYQPEAIMKAARELSSGDVAGPISINDGYAVIYVQDVRLKSSSDKRQIRQQIRRSLALAQAVPLDEVEKSLRDKYGARILSGKEVPSASL</sequence>
<gene>
    <name evidence="9" type="primary">prsA3</name>
    <name evidence="9" type="ORF">NCTC10343_00064</name>
</gene>
<name>A0A378XMN2_PAEPO</name>
<evidence type="ECO:0000256" key="6">
    <source>
        <dbReference type="PROSITE-ProRule" id="PRU00278"/>
    </source>
</evidence>
<accession>A0A378XMN2</accession>
<protein>
    <recommendedName>
        <fullName evidence="2">peptidylprolyl isomerase</fullName>
        <ecNumber evidence="2">5.2.1.8</ecNumber>
    </recommendedName>
</protein>
<evidence type="ECO:0000256" key="2">
    <source>
        <dbReference type="ARBA" id="ARBA00013194"/>
    </source>
</evidence>
<evidence type="ECO:0000256" key="1">
    <source>
        <dbReference type="ARBA" id="ARBA00000971"/>
    </source>
</evidence>
<evidence type="ECO:0000256" key="7">
    <source>
        <dbReference type="SAM" id="Phobius"/>
    </source>
</evidence>
<dbReference type="GO" id="GO:0003755">
    <property type="term" value="F:peptidyl-prolyl cis-trans isomerase activity"/>
    <property type="evidence" value="ECO:0007669"/>
    <property type="project" value="UniProtKB-KW"/>
</dbReference>
<dbReference type="Proteomes" id="UP000254400">
    <property type="component" value="Unassembled WGS sequence"/>
</dbReference>
<dbReference type="GeneID" id="93348923"/>
<evidence type="ECO:0000256" key="4">
    <source>
        <dbReference type="ARBA" id="ARBA00023110"/>
    </source>
</evidence>
<evidence type="ECO:0000313" key="10">
    <source>
        <dbReference type="Proteomes" id="UP000254400"/>
    </source>
</evidence>
<evidence type="ECO:0000259" key="8">
    <source>
        <dbReference type="PROSITE" id="PS50198"/>
    </source>
</evidence>
<dbReference type="Gene3D" id="3.10.50.40">
    <property type="match status" value="1"/>
</dbReference>
<organism evidence="9 10">
    <name type="scientific">Paenibacillus polymyxa</name>
    <name type="common">Bacillus polymyxa</name>
    <dbReference type="NCBI Taxonomy" id="1406"/>
    <lineage>
        <taxon>Bacteria</taxon>
        <taxon>Bacillati</taxon>
        <taxon>Bacillota</taxon>
        <taxon>Bacilli</taxon>
        <taxon>Bacillales</taxon>
        <taxon>Paenibacillaceae</taxon>
        <taxon>Paenibacillus</taxon>
    </lineage>
</organism>
<dbReference type="PANTHER" id="PTHR47245:SF1">
    <property type="entry name" value="FOLDASE PROTEIN PRSA"/>
    <property type="match status" value="1"/>
</dbReference>
<dbReference type="RefSeq" id="WP_019685742.1">
    <property type="nucleotide sequence ID" value="NZ_CP036496.1"/>
</dbReference>
<proteinExistence type="predicted"/>
<keyword evidence="7" id="KW-1133">Transmembrane helix</keyword>
<dbReference type="PROSITE" id="PS50198">
    <property type="entry name" value="PPIC_PPIASE_2"/>
    <property type="match status" value="1"/>
</dbReference>
<keyword evidence="7" id="KW-0472">Membrane</keyword>
<dbReference type="AlphaFoldDB" id="A0A378XMN2"/>
<dbReference type="InterPro" id="IPR050245">
    <property type="entry name" value="PrsA_foldase"/>
</dbReference>
<dbReference type="SUPFAM" id="SSF109998">
    <property type="entry name" value="Triger factor/SurA peptide-binding domain-like"/>
    <property type="match status" value="1"/>
</dbReference>
<keyword evidence="7" id="KW-0812">Transmembrane</keyword>
<dbReference type="InterPro" id="IPR027304">
    <property type="entry name" value="Trigger_fact/SurA_dom_sf"/>
</dbReference>
<dbReference type="EC" id="5.2.1.8" evidence="2"/>
<keyword evidence="3" id="KW-0732">Signal</keyword>
<dbReference type="SUPFAM" id="SSF54534">
    <property type="entry name" value="FKBP-like"/>
    <property type="match status" value="1"/>
</dbReference>
<dbReference type="EMBL" id="UGSC01000001">
    <property type="protein sequence ID" value="SUA61642.1"/>
    <property type="molecule type" value="Genomic_DNA"/>
</dbReference>
<dbReference type="PANTHER" id="PTHR47245">
    <property type="entry name" value="PEPTIDYLPROLYL ISOMERASE"/>
    <property type="match status" value="1"/>
</dbReference>
<keyword evidence="5 6" id="KW-0413">Isomerase</keyword>
<feature type="transmembrane region" description="Helical" evidence="7">
    <location>
        <begin position="7"/>
        <end position="28"/>
    </location>
</feature>
<dbReference type="Gene3D" id="1.10.4030.10">
    <property type="entry name" value="Porin chaperone SurA, peptide-binding domain"/>
    <property type="match status" value="1"/>
</dbReference>